<dbReference type="PANTHER" id="PTHR13453:SF1">
    <property type="entry name" value="KAT8 REGULATORY NSL COMPLEX SUBUNIT 2"/>
    <property type="match status" value="1"/>
</dbReference>
<proteinExistence type="predicted"/>
<keyword evidence="9" id="KW-0539">Nucleus</keyword>
<evidence type="ECO:0000256" key="2">
    <source>
        <dbReference type="ARBA" id="ARBA00004173"/>
    </source>
</evidence>
<evidence type="ECO:0000256" key="11">
    <source>
        <dbReference type="ARBA" id="ARBA00033378"/>
    </source>
</evidence>
<dbReference type="PANTHER" id="PTHR13453">
    <property type="entry name" value="KAT8 REGULATORY NSL COMPLEX SUBUNIT 2"/>
    <property type="match status" value="1"/>
</dbReference>
<keyword evidence="8" id="KW-0496">Mitochondrion</keyword>
<protein>
    <recommendedName>
        <fullName evidence="3">KAT8 regulatory NSL complex subunit 2</fullName>
    </recommendedName>
    <alternativeName>
        <fullName evidence="11">NSL complex protein NSL2</fullName>
    </alternativeName>
    <alternativeName>
        <fullName evidence="10">Non-specific lethal 2 homolog</fullName>
    </alternativeName>
</protein>
<dbReference type="Pfam" id="PF13891">
    <property type="entry name" value="zf-C3HC3H_KANSL2"/>
    <property type="match status" value="1"/>
</dbReference>
<evidence type="ECO:0000256" key="1">
    <source>
        <dbReference type="ARBA" id="ARBA00004123"/>
    </source>
</evidence>
<dbReference type="InterPro" id="IPR026316">
    <property type="entry name" value="NSL2"/>
</dbReference>
<evidence type="ECO:0000313" key="15">
    <source>
        <dbReference type="EMBL" id="KAK9010071.1"/>
    </source>
</evidence>
<evidence type="ECO:0000256" key="6">
    <source>
        <dbReference type="ARBA" id="ARBA00022843"/>
    </source>
</evidence>
<evidence type="ECO:0000313" key="16">
    <source>
        <dbReference type="Proteomes" id="UP001396334"/>
    </source>
</evidence>
<evidence type="ECO:0000256" key="5">
    <source>
        <dbReference type="ARBA" id="ARBA00022553"/>
    </source>
</evidence>
<evidence type="ECO:0000256" key="8">
    <source>
        <dbReference type="ARBA" id="ARBA00023128"/>
    </source>
</evidence>
<comment type="caution">
    <text evidence="15">The sequence shown here is derived from an EMBL/GenBank/DDBJ whole genome shotgun (WGS) entry which is preliminary data.</text>
</comment>
<keyword evidence="6" id="KW-0832">Ubl conjugation</keyword>
<gene>
    <name evidence="15" type="ORF">V6N11_036588</name>
</gene>
<feature type="domain" description="KANL2-like probable zinc-finger" evidence="14">
    <location>
        <begin position="108"/>
        <end position="171"/>
    </location>
</feature>
<comment type="subcellular location">
    <subcellularLocation>
        <location evidence="2">Mitochondrion</location>
    </subcellularLocation>
    <subcellularLocation>
        <location evidence="1">Nucleus</location>
    </subcellularLocation>
</comment>
<evidence type="ECO:0000256" key="12">
    <source>
        <dbReference type="ARBA" id="ARBA00093359"/>
    </source>
</evidence>
<comment type="subunit">
    <text evidence="13">Component of the NSL complex at least composed of KAT8/MOF, KANSL1, KANSL2, KANSL3, MCRS1, PHF20, OGT1/OGT, WDR5 and HCFC1.</text>
</comment>
<evidence type="ECO:0000256" key="7">
    <source>
        <dbReference type="ARBA" id="ARBA00022853"/>
    </source>
</evidence>
<evidence type="ECO:0000259" key="14">
    <source>
        <dbReference type="Pfam" id="PF13891"/>
    </source>
</evidence>
<evidence type="ECO:0000256" key="13">
    <source>
        <dbReference type="ARBA" id="ARBA00093543"/>
    </source>
</evidence>
<evidence type="ECO:0000256" key="4">
    <source>
        <dbReference type="ARBA" id="ARBA00022499"/>
    </source>
</evidence>
<keyword evidence="5" id="KW-0597">Phosphoprotein</keyword>
<organism evidence="15 16">
    <name type="scientific">Hibiscus sabdariffa</name>
    <name type="common">roselle</name>
    <dbReference type="NCBI Taxonomy" id="183260"/>
    <lineage>
        <taxon>Eukaryota</taxon>
        <taxon>Viridiplantae</taxon>
        <taxon>Streptophyta</taxon>
        <taxon>Embryophyta</taxon>
        <taxon>Tracheophyta</taxon>
        <taxon>Spermatophyta</taxon>
        <taxon>Magnoliopsida</taxon>
        <taxon>eudicotyledons</taxon>
        <taxon>Gunneridae</taxon>
        <taxon>Pentapetalae</taxon>
        <taxon>rosids</taxon>
        <taxon>malvids</taxon>
        <taxon>Malvales</taxon>
        <taxon>Malvaceae</taxon>
        <taxon>Malvoideae</taxon>
        <taxon>Hibiscus</taxon>
    </lineage>
</organism>
<name>A0ABR2RBC4_9ROSI</name>
<evidence type="ECO:0000256" key="9">
    <source>
        <dbReference type="ARBA" id="ARBA00023242"/>
    </source>
</evidence>
<dbReference type="InterPro" id="IPR025927">
    <property type="entry name" value="Znf_KANL2-like"/>
</dbReference>
<keyword evidence="16" id="KW-1185">Reference proteome</keyword>
<evidence type="ECO:0000256" key="3">
    <source>
        <dbReference type="ARBA" id="ARBA00015508"/>
    </source>
</evidence>
<accession>A0ABR2RBC4</accession>
<sequence>MSSPVSQVVVLARSTHLTREELLKRRLQHLRQLSRCYRHHYWALMEDLKIQYRNYYWKFGISPFKQNSIQDLSDDAPAIETSPADDNVHVNNTTDTNICLNFKINQHCSFVGCKFKAMALTRFCHLHILSDSNQKLYKACIYVIKSAHAGPITCGKPILRSAIPSLCTVHFQKTQKNVNRALKKANISVSSSSKLAPIFHVVVAEYVHQIQTKRRAAASRGITNTAAIKEECPS</sequence>
<keyword evidence="4" id="KW-1017">Isopeptide bond</keyword>
<comment type="function">
    <text evidence="12">Non-catalytic component of the NSL histone acetyltransferase complex, a multiprotein complex that mediates histone H4 acetylation at 'Lys-5'- and 'Lys-8' (H4K5ac and H4K8ac) at transcription start sites and promotes transcription initiation. Required for NSL complex stability and for transcription of intraciliary transport genes in both ciliated and non-ciliated cells by regulating histone H4 acetylation at 'Lys-5'- and 'Lys-12' (H4K5ac and H4K12ac). This is necessary for cilium assembly in ciliated cells and for organization of the microtubule cytoskeleton in non-ciliated cells. Required within the NSL complex to maintain nuclear architecture stability by promoting KAT8-mediated acetylation of lamin LMNA.</text>
</comment>
<evidence type="ECO:0000256" key="10">
    <source>
        <dbReference type="ARBA" id="ARBA00032947"/>
    </source>
</evidence>
<keyword evidence="7" id="KW-0156">Chromatin regulator</keyword>
<reference evidence="15 16" key="1">
    <citation type="journal article" date="2024" name="G3 (Bethesda)">
        <title>Genome assembly of Hibiscus sabdariffa L. provides insights into metabolisms of medicinal natural products.</title>
        <authorList>
            <person name="Kim T."/>
        </authorList>
    </citation>
    <scope>NUCLEOTIDE SEQUENCE [LARGE SCALE GENOMIC DNA]</scope>
    <source>
        <strain evidence="15">TK-2024</strain>
        <tissue evidence="15">Old leaves</tissue>
    </source>
</reference>
<dbReference type="Proteomes" id="UP001396334">
    <property type="component" value="Unassembled WGS sequence"/>
</dbReference>
<dbReference type="EMBL" id="JBBPBN010000024">
    <property type="protein sequence ID" value="KAK9010071.1"/>
    <property type="molecule type" value="Genomic_DNA"/>
</dbReference>